<keyword evidence="1" id="KW-1133">Transmembrane helix</keyword>
<dbReference type="EMBL" id="ABEU02000015">
    <property type="protein sequence ID" value="PNR38838.1"/>
    <property type="molecule type" value="Genomic_DNA"/>
</dbReference>
<keyword evidence="4" id="KW-1185">Reference proteome</keyword>
<evidence type="ECO:0000313" key="4">
    <source>
        <dbReference type="Proteomes" id="UP000006727"/>
    </source>
</evidence>
<reference evidence="2 4" key="2">
    <citation type="journal article" date="2018" name="Plant J.">
        <title>The Physcomitrella patens chromosome-scale assembly reveals moss genome structure and evolution.</title>
        <authorList>
            <person name="Lang D."/>
            <person name="Ullrich K.K."/>
            <person name="Murat F."/>
            <person name="Fuchs J."/>
            <person name="Jenkins J."/>
            <person name="Haas F.B."/>
            <person name="Piednoel M."/>
            <person name="Gundlach H."/>
            <person name="Van Bel M."/>
            <person name="Meyberg R."/>
            <person name="Vives C."/>
            <person name="Morata J."/>
            <person name="Symeonidi A."/>
            <person name="Hiss M."/>
            <person name="Muchero W."/>
            <person name="Kamisugi Y."/>
            <person name="Saleh O."/>
            <person name="Blanc G."/>
            <person name="Decker E.L."/>
            <person name="van Gessel N."/>
            <person name="Grimwood J."/>
            <person name="Hayes R.D."/>
            <person name="Graham S.W."/>
            <person name="Gunter L.E."/>
            <person name="McDaniel S.F."/>
            <person name="Hoernstein S.N.W."/>
            <person name="Larsson A."/>
            <person name="Li F.W."/>
            <person name="Perroud P.F."/>
            <person name="Phillips J."/>
            <person name="Ranjan P."/>
            <person name="Rokshar D.S."/>
            <person name="Rothfels C.J."/>
            <person name="Schneider L."/>
            <person name="Shu S."/>
            <person name="Stevenson D.W."/>
            <person name="Thummler F."/>
            <person name="Tillich M."/>
            <person name="Villarreal Aguilar J.C."/>
            <person name="Widiez T."/>
            <person name="Wong G.K."/>
            <person name="Wymore A."/>
            <person name="Zhang Y."/>
            <person name="Zimmer A.D."/>
            <person name="Quatrano R.S."/>
            <person name="Mayer K.F.X."/>
            <person name="Goodstein D."/>
            <person name="Casacuberta J.M."/>
            <person name="Vandepoele K."/>
            <person name="Reski R."/>
            <person name="Cuming A.C."/>
            <person name="Tuskan G.A."/>
            <person name="Maumus F."/>
            <person name="Salse J."/>
            <person name="Schmutz J."/>
            <person name="Rensing S.A."/>
        </authorList>
    </citation>
    <scope>NUCLEOTIDE SEQUENCE [LARGE SCALE GENOMIC DNA]</scope>
    <source>
        <strain evidence="3 4">cv. Gransden 2004</strain>
    </source>
</reference>
<dbReference type="AlphaFoldDB" id="A0A2K1JBF3"/>
<dbReference type="InParanoid" id="A0A2K1JBF3"/>
<keyword evidence="1" id="KW-0472">Membrane</keyword>
<protein>
    <submittedName>
        <fullName evidence="2 3">Uncharacterized protein</fullName>
    </submittedName>
</protein>
<evidence type="ECO:0000313" key="2">
    <source>
        <dbReference type="EMBL" id="PNR38838.1"/>
    </source>
</evidence>
<reference evidence="3" key="3">
    <citation type="submission" date="2020-12" db="UniProtKB">
        <authorList>
            <consortium name="EnsemblPlants"/>
        </authorList>
    </citation>
    <scope>IDENTIFICATION</scope>
</reference>
<evidence type="ECO:0000313" key="3">
    <source>
        <dbReference type="EnsemblPlants" id="PAC:32928331.CDS.1"/>
    </source>
</evidence>
<gene>
    <name evidence="2" type="ORF">PHYPA_019116</name>
</gene>
<feature type="transmembrane region" description="Helical" evidence="1">
    <location>
        <begin position="20"/>
        <end position="37"/>
    </location>
</feature>
<proteinExistence type="predicted"/>
<organism evidence="2">
    <name type="scientific">Physcomitrium patens</name>
    <name type="common">Spreading-leaved earth moss</name>
    <name type="synonym">Physcomitrella patens</name>
    <dbReference type="NCBI Taxonomy" id="3218"/>
    <lineage>
        <taxon>Eukaryota</taxon>
        <taxon>Viridiplantae</taxon>
        <taxon>Streptophyta</taxon>
        <taxon>Embryophyta</taxon>
        <taxon>Bryophyta</taxon>
        <taxon>Bryophytina</taxon>
        <taxon>Bryopsida</taxon>
        <taxon>Funariidae</taxon>
        <taxon>Funariales</taxon>
        <taxon>Funariaceae</taxon>
        <taxon>Physcomitrium</taxon>
    </lineage>
</organism>
<dbReference type="PaxDb" id="3218-PP1S211_50V6.1"/>
<reference evidence="2 4" key="1">
    <citation type="journal article" date="2008" name="Science">
        <title>The Physcomitrella genome reveals evolutionary insights into the conquest of land by plants.</title>
        <authorList>
            <person name="Rensing S."/>
            <person name="Lang D."/>
            <person name="Zimmer A."/>
            <person name="Terry A."/>
            <person name="Salamov A."/>
            <person name="Shapiro H."/>
            <person name="Nishiyama T."/>
            <person name="Perroud P.-F."/>
            <person name="Lindquist E."/>
            <person name="Kamisugi Y."/>
            <person name="Tanahashi T."/>
            <person name="Sakakibara K."/>
            <person name="Fujita T."/>
            <person name="Oishi K."/>
            <person name="Shin-I T."/>
            <person name="Kuroki Y."/>
            <person name="Toyoda A."/>
            <person name="Suzuki Y."/>
            <person name="Hashimoto A."/>
            <person name="Yamaguchi K."/>
            <person name="Sugano A."/>
            <person name="Kohara Y."/>
            <person name="Fujiyama A."/>
            <person name="Anterola A."/>
            <person name="Aoki S."/>
            <person name="Ashton N."/>
            <person name="Barbazuk W.B."/>
            <person name="Barker E."/>
            <person name="Bennetzen J."/>
            <person name="Bezanilla M."/>
            <person name="Blankenship R."/>
            <person name="Cho S.H."/>
            <person name="Dutcher S."/>
            <person name="Estelle M."/>
            <person name="Fawcett J.A."/>
            <person name="Gundlach H."/>
            <person name="Hanada K."/>
            <person name="Heyl A."/>
            <person name="Hicks K.A."/>
            <person name="Hugh J."/>
            <person name="Lohr M."/>
            <person name="Mayer K."/>
            <person name="Melkozernov A."/>
            <person name="Murata T."/>
            <person name="Nelson D."/>
            <person name="Pils B."/>
            <person name="Prigge M."/>
            <person name="Reiss B."/>
            <person name="Renner T."/>
            <person name="Rombauts S."/>
            <person name="Rushton P."/>
            <person name="Sanderfoot A."/>
            <person name="Schween G."/>
            <person name="Shiu S.-H."/>
            <person name="Stueber K."/>
            <person name="Theodoulou F.L."/>
            <person name="Tu H."/>
            <person name="Van de Peer Y."/>
            <person name="Verrier P.J."/>
            <person name="Waters E."/>
            <person name="Wood A."/>
            <person name="Yang L."/>
            <person name="Cove D."/>
            <person name="Cuming A."/>
            <person name="Hasebe M."/>
            <person name="Lucas S."/>
            <person name="Mishler D.B."/>
            <person name="Reski R."/>
            <person name="Grigoriev I."/>
            <person name="Quatrano R.S."/>
            <person name="Boore J.L."/>
        </authorList>
    </citation>
    <scope>NUCLEOTIDE SEQUENCE [LARGE SCALE GENOMIC DNA]</scope>
    <source>
        <strain evidence="3 4">cv. Gransden 2004</strain>
    </source>
</reference>
<dbReference type="EnsemblPlants" id="Pp3c15_440V3.1">
    <property type="protein sequence ID" value="PAC:32928331.CDS.1"/>
    <property type="gene ID" value="Pp3c15_440"/>
</dbReference>
<dbReference type="Gramene" id="Pp3c15_440V3.2">
    <property type="protein sequence ID" value="PAC:32928332.CDS.1"/>
    <property type="gene ID" value="Pp3c15_440"/>
</dbReference>
<evidence type="ECO:0000256" key="1">
    <source>
        <dbReference type="SAM" id="Phobius"/>
    </source>
</evidence>
<accession>A0A2K1JBF3</accession>
<dbReference type="Proteomes" id="UP000006727">
    <property type="component" value="Chromosome 15"/>
</dbReference>
<dbReference type="EnsemblPlants" id="Pp3c15_440V3.2">
    <property type="protein sequence ID" value="PAC:32928332.CDS.1"/>
    <property type="gene ID" value="Pp3c15_440"/>
</dbReference>
<dbReference type="Gramene" id="Pp3c15_440V3.1">
    <property type="protein sequence ID" value="PAC:32928331.CDS.1"/>
    <property type="gene ID" value="Pp3c15_440"/>
</dbReference>
<keyword evidence="1" id="KW-0812">Transmembrane</keyword>
<name>A0A2K1JBF3_PHYPA</name>
<sequence length="79" mass="8768">MSPCCSLTCCQPRGAISANFIPLLLPLVAIIVLSIYFDSHIGRSSPRRFWCVELECNVLLEVGFGLPAKIQVVLFVEWS</sequence>